<reference evidence="4" key="1">
    <citation type="journal article" date="2019" name="Int. J. Syst. Evol. Microbiol.">
        <title>The Global Catalogue of Microorganisms (GCM) 10K type strain sequencing project: providing services to taxonomists for standard genome sequencing and annotation.</title>
        <authorList>
            <consortium name="The Broad Institute Genomics Platform"/>
            <consortium name="The Broad Institute Genome Sequencing Center for Infectious Disease"/>
            <person name="Wu L."/>
            <person name="Ma J."/>
        </authorList>
    </citation>
    <scope>NUCLEOTIDE SEQUENCE [LARGE SCALE GENOMIC DNA]</scope>
    <source>
        <strain evidence="4">CGMCC 4.7426</strain>
    </source>
</reference>
<dbReference type="EMBL" id="JBHSFU010000004">
    <property type="protein sequence ID" value="MFC4558388.1"/>
    <property type="molecule type" value="Genomic_DNA"/>
</dbReference>
<evidence type="ECO:0000256" key="1">
    <source>
        <dbReference type="SAM" id="Phobius"/>
    </source>
</evidence>
<evidence type="ECO:0000313" key="3">
    <source>
        <dbReference type="EMBL" id="MFC4558388.1"/>
    </source>
</evidence>
<feature type="transmembrane region" description="Helical" evidence="1">
    <location>
        <begin position="275"/>
        <end position="292"/>
    </location>
</feature>
<comment type="caution">
    <text evidence="3">The sequence shown here is derived from an EMBL/GenBank/DDBJ whole genome shotgun (WGS) entry which is preliminary data.</text>
</comment>
<feature type="domain" description="SH3b" evidence="2">
    <location>
        <begin position="328"/>
        <end position="396"/>
    </location>
</feature>
<dbReference type="RefSeq" id="WP_390295053.1">
    <property type="nucleotide sequence ID" value="NZ_JBHSFU010000004.1"/>
</dbReference>
<gene>
    <name evidence="3" type="ORF">ACFO3D_09205</name>
</gene>
<keyword evidence="1" id="KW-0812">Transmembrane</keyword>
<proteinExistence type="predicted"/>
<organism evidence="3 4">
    <name type="scientific">Virgibacillus kekensis</name>
    <dbReference type="NCBI Taxonomy" id="202261"/>
    <lineage>
        <taxon>Bacteria</taxon>
        <taxon>Bacillati</taxon>
        <taxon>Bacillota</taxon>
        <taxon>Bacilli</taxon>
        <taxon>Bacillales</taxon>
        <taxon>Bacillaceae</taxon>
        <taxon>Virgibacillus</taxon>
    </lineage>
</organism>
<accession>A0ABV9DLB2</accession>
<evidence type="ECO:0000313" key="4">
    <source>
        <dbReference type="Proteomes" id="UP001595989"/>
    </source>
</evidence>
<dbReference type="Pfam" id="PF08239">
    <property type="entry name" value="SH3_3"/>
    <property type="match status" value="1"/>
</dbReference>
<protein>
    <submittedName>
        <fullName evidence="3">SH3 domain-containing protein</fullName>
    </submittedName>
</protein>
<dbReference type="PROSITE" id="PS51781">
    <property type="entry name" value="SH3B"/>
    <property type="match status" value="1"/>
</dbReference>
<dbReference type="InterPro" id="IPR003646">
    <property type="entry name" value="SH3-like_bac-type"/>
</dbReference>
<keyword evidence="1" id="KW-0472">Membrane</keyword>
<keyword evidence="4" id="KW-1185">Reference proteome</keyword>
<sequence length="397" mass="45214">MGKDNNKNIIDSFSGVNEQMQRFSKLTSQLDFSPMLNAQREIQSIGLTASNMMEGMRYPLLEIHSNFHSSGLLEAVNQLNKIKLPIYDLQKKLSLIDLSDSIATISRISNLGTVLHSDAFAEIAKATSTLNQIHAKIDFSGIRKSLESISGITMPLQRLSEQIQSMNLANYDLISLIQDTSYVFENVRAKTIDIATVDISAITDLLNDMTFGEIEVEENGSVKYQNTQYTRDEVQDIVNKALHESNILIQQNSTEINSLISEVKKYQQQPLYQQVLINLICGIILFLATPFMQTVQDSITNIMVENKVRVLKVIKAEYQSLILDNKEQLHYRIVSTDKMIVRITKKKNSDPVGQVNFGTVVEVLYKNKNWTLIEYENENEQIVTGWVYTRYLEKLKK</sequence>
<name>A0ABV9DLB2_9BACI</name>
<keyword evidence="1" id="KW-1133">Transmembrane helix</keyword>
<dbReference type="Proteomes" id="UP001595989">
    <property type="component" value="Unassembled WGS sequence"/>
</dbReference>
<dbReference type="Gene3D" id="2.30.30.40">
    <property type="entry name" value="SH3 Domains"/>
    <property type="match status" value="1"/>
</dbReference>
<evidence type="ECO:0000259" key="2">
    <source>
        <dbReference type="PROSITE" id="PS51781"/>
    </source>
</evidence>